<dbReference type="Pfam" id="PF19588">
    <property type="entry name" value="SxtJ"/>
    <property type="match status" value="1"/>
</dbReference>
<name>A0ABR6VLR7_9BACT</name>
<feature type="transmembrane region" description="Helical" evidence="1">
    <location>
        <begin position="12"/>
        <end position="45"/>
    </location>
</feature>
<evidence type="ECO:0000256" key="1">
    <source>
        <dbReference type="SAM" id="Phobius"/>
    </source>
</evidence>
<keyword evidence="1" id="KW-0472">Membrane</keyword>
<protein>
    <submittedName>
        <fullName evidence="2">Uncharacterized protein</fullName>
    </submittedName>
</protein>
<accession>A0ABR6VLR7</accession>
<evidence type="ECO:0000313" key="2">
    <source>
        <dbReference type="EMBL" id="MBC3538184.1"/>
    </source>
</evidence>
<dbReference type="RefSeq" id="WP_186631336.1">
    <property type="nucleotide sequence ID" value="NZ_JACOAF010000001.1"/>
</dbReference>
<reference evidence="2 3" key="1">
    <citation type="journal article" date="2019" name="Int. J. Syst. Evol. Microbiol.">
        <title>Rufibacter sediminis sp. nov., isolated from freshwater lake sediment.</title>
        <authorList>
            <person name="Qu J.H."/>
            <person name="Zhang L.J."/>
            <person name="Fu Y.H."/>
            <person name="Li H.F."/>
        </authorList>
    </citation>
    <scope>NUCLEOTIDE SEQUENCE [LARGE SCALE GENOMIC DNA]</scope>
    <source>
        <strain evidence="2 3">H-1</strain>
    </source>
</reference>
<dbReference type="Proteomes" id="UP000659698">
    <property type="component" value="Unassembled WGS sequence"/>
</dbReference>
<proteinExistence type="predicted"/>
<feature type="transmembrane region" description="Helical" evidence="1">
    <location>
        <begin position="57"/>
        <end position="88"/>
    </location>
</feature>
<keyword evidence="1" id="KW-0812">Transmembrane</keyword>
<organism evidence="2 3">
    <name type="scientific">Rufibacter sediminis</name>
    <dbReference type="NCBI Taxonomy" id="2762756"/>
    <lineage>
        <taxon>Bacteria</taxon>
        <taxon>Pseudomonadati</taxon>
        <taxon>Bacteroidota</taxon>
        <taxon>Cytophagia</taxon>
        <taxon>Cytophagales</taxon>
        <taxon>Hymenobacteraceae</taxon>
        <taxon>Rufibacter</taxon>
    </lineage>
</organism>
<evidence type="ECO:0000313" key="3">
    <source>
        <dbReference type="Proteomes" id="UP000659698"/>
    </source>
</evidence>
<keyword evidence="3" id="KW-1185">Reference proteome</keyword>
<keyword evidence="1" id="KW-1133">Transmembrane helix</keyword>
<sequence>MASKRLETLEAAISLVVPLLFFYIFWFPNLLLVVVAGAILVLALLSVPPVPWLLQKWMALLHFVGIINTKILLAILFFGVLTPVAWVYRLFHKPAKKENSNFVQRDHTFSASDFERTF</sequence>
<comment type="caution">
    <text evidence="2">The sequence shown here is derived from an EMBL/GenBank/DDBJ whole genome shotgun (WGS) entry which is preliminary data.</text>
</comment>
<dbReference type="InterPro" id="IPR045781">
    <property type="entry name" value="SxtJ"/>
</dbReference>
<gene>
    <name evidence="2" type="ORF">H7U12_00740</name>
</gene>
<dbReference type="EMBL" id="JACOAF010000001">
    <property type="protein sequence ID" value="MBC3538184.1"/>
    <property type="molecule type" value="Genomic_DNA"/>
</dbReference>